<dbReference type="InterPro" id="IPR037245">
    <property type="entry name" value="FIP-RBD_C_sf"/>
</dbReference>
<name>A0A7J7Z9B0_MYOMY</name>
<keyword evidence="5" id="KW-0967">Endosome</keyword>
<evidence type="ECO:0000259" key="12">
    <source>
        <dbReference type="PROSITE" id="PS50004"/>
    </source>
</evidence>
<dbReference type="PROSITE" id="PS51511">
    <property type="entry name" value="FIP_RBD"/>
    <property type="match status" value="1"/>
</dbReference>
<accession>A0A7J7Z9B0</accession>
<dbReference type="GO" id="GO:0015031">
    <property type="term" value="P:protein transport"/>
    <property type="evidence" value="ECO:0007669"/>
    <property type="project" value="UniProtKB-KW"/>
</dbReference>
<comment type="caution">
    <text evidence="14">The sequence shown here is derived from an EMBL/GenBank/DDBJ whole genome shotgun (WGS) entry which is preliminary data.</text>
</comment>
<evidence type="ECO:0000313" key="14">
    <source>
        <dbReference type="EMBL" id="KAF6370270.1"/>
    </source>
</evidence>
<feature type="compositionally biased region" description="Basic and acidic residues" evidence="11">
    <location>
        <begin position="460"/>
        <end position="470"/>
    </location>
</feature>
<gene>
    <name evidence="14" type="ORF">mMyoMyo1_016139</name>
</gene>
<feature type="compositionally biased region" description="Basic and acidic residues" evidence="11">
    <location>
        <begin position="441"/>
        <end position="450"/>
    </location>
</feature>
<dbReference type="Pfam" id="PF00168">
    <property type="entry name" value="C2"/>
    <property type="match status" value="1"/>
</dbReference>
<feature type="compositionally biased region" description="Low complexity" evidence="11">
    <location>
        <begin position="1094"/>
        <end position="1110"/>
    </location>
</feature>
<dbReference type="Gene3D" id="2.60.40.150">
    <property type="entry name" value="C2 domain"/>
    <property type="match status" value="1"/>
</dbReference>
<feature type="compositionally biased region" description="Basic and acidic residues" evidence="11">
    <location>
        <begin position="687"/>
        <end position="698"/>
    </location>
</feature>
<evidence type="ECO:0000256" key="10">
    <source>
        <dbReference type="ARBA" id="ARBA00078365"/>
    </source>
</evidence>
<keyword evidence="4" id="KW-0597">Phosphoprotein</keyword>
<proteinExistence type="predicted"/>
<keyword evidence="3" id="KW-0813">Transport</keyword>
<dbReference type="CDD" id="cd08682">
    <property type="entry name" value="C2_Rab11-FIP_classI"/>
    <property type="match status" value="1"/>
</dbReference>
<evidence type="ECO:0000313" key="15">
    <source>
        <dbReference type="Proteomes" id="UP000527355"/>
    </source>
</evidence>
<dbReference type="GO" id="GO:0055037">
    <property type="term" value="C:recycling endosome"/>
    <property type="evidence" value="ECO:0007669"/>
    <property type="project" value="UniProtKB-SubCell"/>
</dbReference>
<feature type="compositionally biased region" description="Basic and acidic residues" evidence="11">
    <location>
        <begin position="670"/>
        <end position="679"/>
    </location>
</feature>
<dbReference type="InterPro" id="IPR035892">
    <property type="entry name" value="C2_domain_sf"/>
</dbReference>
<dbReference type="SMART" id="SM00239">
    <property type="entry name" value="C2"/>
    <property type="match status" value="1"/>
</dbReference>
<feature type="region of interest" description="Disordered" evidence="11">
    <location>
        <begin position="171"/>
        <end position="1177"/>
    </location>
</feature>
<comment type="subcellular location">
    <subcellularLocation>
        <location evidence="2">Cytoplasmic vesicle</location>
    </subcellularLocation>
    <subcellularLocation>
        <location evidence="1">Recycling endosome</location>
    </subcellularLocation>
</comment>
<reference evidence="14 15" key="1">
    <citation type="journal article" date="2020" name="Nature">
        <title>Six reference-quality genomes reveal evolution of bat adaptations.</title>
        <authorList>
            <person name="Jebb D."/>
            <person name="Huang Z."/>
            <person name="Pippel M."/>
            <person name="Hughes G.M."/>
            <person name="Lavrichenko K."/>
            <person name="Devanna P."/>
            <person name="Winkler S."/>
            <person name="Jermiin L.S."/>
            <person name="Skirmuntt E.C."/>
            <person name="Katzourakis A."/>
            <person name="Burkitt-Gray L."/>
            <person name="Ray D.A."/>
            <person name="Sullivan K.A.M."/>
            <person name="Roscito J.G."/>
            <person name="Kirilenko B.M."/>
            <person name="Davalos L.M."/>
            <person name="Corthals A.P."/>
            <person name="Power M.L."/>
            <person name="Jones G."/>
            <person name="Ransome R.D."/>
            <person name="Dechmann D.K.N."/>
            <person name="Locatelli A.G."/>
            <person name="Puechmaille S.J."/>
            <person name="Fedrigo O."/>
            <person name="Jarvis E.D."/>
            <person name="Hiller M."/>
            <person name="Vernes S.C."/>
            <person name="Myers E.W."/>
            <person name="Teeling E.C."/>
        </authorList>
    </citation>
    <scope>NUCLEOTIDE SEQUENCE [LARGE SCALE GENOMIC DNA]</scope>
    <source>
        <strain evidence="14">MMyoMyo1</strain>
        <tissue evidence="14">Flight muscle</tissue>
    </source>
</reference>
<dbReference type="InterPro" id="IPR000008">
    <property type="entry name" value="C2_dom"/>
</dbReference>
<evidence type="ECO:0000256" key="7">
    <source>
        <dbReference type="ARBA" id="ARBA00023329"/>
    </source>
</evidence>
<feature type="domain" description="C2" evidence="12">
    <location>
        <begin position="1"/>
        <end position="128"/>
    </location>
</feature>
<dbReference type="OrthoDB" id="8956628at2759"/>
<sequence length="1283" mass="136851">MSLAAAAGRGPGAVWSPTHVQVTVLQARGLRAKGPGGTSDAYAVIQVGKEKYATSVSERSLGAPVWREEATFELPPLLSAGAAPAAAATLQLTVLHRALLGLDKFLGRVEVDLRELHRDQGRRKTQWYTLKSKPGKKDKERGEIEVDIQFMRNNMTASMFDLSVKDKSRNPFGKLKDKIRGKNKDSASDTASAILPSTSPSVDSDDESPSKDKKKKSKIKTLFSKSNLQKTPLSQSMSVLPTPKSDKVLLRPGEFQSRWEDDDNEDESSSASDIMSHKRTASADPKQLNQVNLTLPKKEGLSFLGGLRSKNDSLSRSNVCINGNHVYVEQPEGKTETKDSTSSSPSPQGFRKKHLFSSTENLSPRSWKEPGEGGAVSPDKWLSESSTKNSPKSMTLPPSWPPVSGDIRENAAPAKLEAVKESKESKKHENKKSSLLSLVTGKKDAAKGSEGESPASTSGKEQESPLREDGPGPAEGLGKRSEKDTMAAFSGRGKSLNPFEEGQSAVPAADPEPKSERTPPVTSARAPQTKAVKPRLEVSPEVQPTARLPPPPDYLPFFPALPSSPAQTPVSPESGHEAETQSSESPSVFSAFSPPLAAPISTSTPITSWPSTEQGQAGAEEPSVPLDAEVQKESLTQVPSAVSCARGSLPKQPPTAVWKGTEEAPAGKTSETDTEKDTSGNDSAKCLPKEADAEKDTSGDDSAQCPPKQPETGQQEEPPRFPPKKQQDYPPSSEGAREVTLALSVRSGRTGGPAGKPPMGVKTDLESRSGFFEEDRVRGEEMTATIKQALPPLRMGEPVPPLNSTMRRHEEMGLNGSEGPKKTKKHVSFSEQLFREEEVEKSPGLVGEDESHPQELEHEGAATGDVCDREPAERPHAEDSEGEAVTEPRPLNSSVPAAMASHLLPPSHEDSDSEGPGSEASSGQGMEGDDTLLAQNQSKASDHEGLLSDPLGDLQSASDVKSPVTADLDLTLPSIPEVTSDDERVDEVEDDREAAKVAALEGASSPSRSPAHPEKAPSGEAGGLAVPADSLHELRSGAPEAAVTASSEHTTAPGILKPSLGKSSRLDTQLPGPGDGEEAKVMGNGRLRQPPDPALDSPLSSPSFSEPSPATHSSPSYPHSDTPHTSTAESQKKATAEGLPGKVENSGKRKPLLQAWVSPSETHPVSAGTGSAKHRPHLVKPMNTTATKITNSSLGTATIISENLINEAIMKKYTPSDPAFAYAQLTHDELIQLVLKQKETINKKEFQVRELEDYIDNLLVRVMEETPNILRVPAQVGKKAGKM</sequence>
<evidence type="ECO:0000259" key="13">
    <source>
        <dbReference type="PROSITE" id="PS51511"/>
    </source>
</evidence>
<evidence type="ECO:0000256" key="11">
    <source>
        <dbReference type="SAM" id="MobiDB-lite"/>
    </source>
</evidence>
<dbReference type="Proteomes" id="UP000527355">
    <property type="component" value="Unassembled WGS sequence"/>
</dbReference>
<protein>
    <recommendedName>
        <fullName evidence="9">Rab11 family-interacting protein 1</fullName>
    </recommendedName>
    <alternativeName>
        <fullName evidence="10">Rab-coupling protein</fullName>
    </alternativeName>
</protein>
<feature type="compositionally biased region" description="Acidic residues" evidence="11">
    <location>
        <begin position="979"/>
        <end position="992"/>
    </location>
</feature>
<keyword evidence="6" id="KW-0653">Protein transport</keyword>
<dbReference type="VEuPathDB" id="HostDB:RAB11FIP1"/>
<dbReference type="PANTHER" id="PTHR15746:SF22">
    <property type="entry name" value="RAB11 FAMILY-INTERACTING PROTEIN 1"/>
    <property type="match status" value="1"/>
</dbReference>
<dbReference type="FunFam" id="2.60.40.150:FF:000077">
    <property type="entry name" value="rab11 family-interacting protein 1 isoform X1"/>
    <property type="match status" value="1"/>
</dbReference>
<evidence type="ECO:0000256" key="6">
    <source>
        <dbReference type="ARBA" id="ARBA00022927"/>
    </source>
</evidence>
<evidence type="ECO:0000256" key="8">
    <source>
        <dbReference type="ARBA" id="ARBA00058895"/>
    </source>
</evidence>
<feature type="domain" description="FIP-RBD" evidence="13">
    <location>
        <begin position="1211"/>
        <end position="1273"/>
    </location>
</feature>
<feature type="compositionally biased region" description="Polar residues" evidence="11">
    <location>
        <begin position="383"/>
        <end position="393"/>
    </location>
</feature>
<dbReference type="Pfam" id="PF09457">
    <property type="entry name" value="RBD-FIP"/>
    <property type="match status" value="1"/>
</dbReference>
<feature type="compositionally biased region" description="Basic and acidic residues" evidence="11">
    <location>
        <begin position="849"/>
        <end position="879"/>
    </location>
</feature>
<feature type="compositionally biased region" description="Polar residues" evidence="11">
    <location>
        <begin position="1111"/>
        <end position="1129"/>
    </location>
</feature>
<keyword evidence="7" id="KW-0968">Cytoplasmic vesicle</keyword>
<evidence type="ECO:0000256" key="9">
    <source>
        <dbReference type="ARBA" id="ARBA00071490"/>
    </source>
</evidence>
<dbReference type="FunFam" id="1.20.5.2440:FF:000002">
    <property type="entry name" value="rab11 family-interacting protein 2 isoform X1"/>
    <property type="match status" value="1"/>
</dbReference>
<dbReference type="GO" id="GO:0031267">
    <property type="term" value="F:small GTPase binding"/>
    <property type="evidence" value="ECO:0007669"/>
    <property type="project" value="InterPro"/>
</dbReference>
<evidence type="ECO:0000256" key="5">
    <source>
        <dbReference type="ARBA" id="ARBA00022753"/>
    </source>
</evidence>
<feature type="compositionally biased region" description="Basic and acidic residues" evidence="11">
    <location>
        <begin position="763"/>
        <end position="781"/>
    </location>
</feature>
<dbReference type="EMBL" id="JABWUV010000003">
    <property type="protein sequence ID" value="KAF6370270.1"/>
    <property type="molecule type" value="Genomic_DNA"/>
</dbReference>
<dbReference type="Gene3D" id="1.20.5.2440">
    <property type="match status" value="1"/>
</dbReference>
<evidence type="ECO:0000256" key="1">
    <source>
        <dbReference type="ARBA" id="ARBA00004172"/>
    </source>
</evidence>
<feature type="compositionally biased region" description="Basic and acidic residues" evidence="11">
    <location>
        <begin position="417"/>
        <end position="427"/>
    </location>
</feature>
<dbReference type="PANTHER" id="PTHR15746">
    <property type="entry name" value="RAB11-RELATED"/>
    <property type="match status" value="1"/>
</dbReference>
<feature type="compositionally biased region" description="Low complexity" evidence="11">
    <location>
        <begin position="582"/>
        <end position="612"/>
    </location>
</feature>
<dbReference type="PROSITE" id="PS50004">
    <property type="entry name" value="C2"/>
    <property type="match status" value="1"/>
</dbReference>
<dbReference type="InterPro" id="IPR019018">
    <property type="entry name" value="Rab-bd_FIP-RBD"/>
</dbReference>
<dbReference type="SUPFAM" id="SSF144270">
    <property type="entry name" value="Eferin C-derminal domain-like"/>
    <property type="match status" value="1"/>
</dbReference>
<feature type="compositionally biased region" description="Polar residues" evidence="11">
    <location>
        <begin position="227"/>
        <end position="239"/>
    </location>
</feature>
<feature type="compositionally biased region" description="Basic and acidic residues" evidence="11">
    <location>
        <begin position="171"/>
        <end position="187"/>
    </location>
</feature>
<dbReference type="InterPro" id="IPR037789">
    <property type="entry name" value="FIP_classI"/>
</dbReference>
<organism evidence="14 15">
    <name type="scientific">Myotis myotis</name>
    <name type="common">Greater mouse-eared bat</name>
    <name type="synonym">Vespertilio myotis</name>
    <dbReference type="NCBI Taxonomy" id="51298"/>
    <lineage>
        <taxon>Eukaryota</taxon>
        <taxon>Metazoa</taxon>
        <taxon>Chordata</taxon>
        <taxon>Craniata</taxon>
        <taxon>Vertebrata</taxon>
        <taxon>Euteleostomi</taxon>
        <taxon>Mammalia</taxon>
        <taxon>Eutheria</taxon>
        <taxon>Laurasiatheria</taxon>
        <taxon>Chiroptera</taxon>
        <taxon>Yangochiroptera</taxon>
        <taxon>Vespertilionidae</taxon>
        <taxon>Myotis</taxon>
    </lineage>
</organism>
<evidence type="ECO:0000256" key="3">
    <source>
        <dbReference type="ARBA" id="ARBA00022448"/>
    </source>
</evidence>
<evidence type="ECO:0000256" key="4">
    <source>
        <dbReference type="ARBA" id="ARBA00022553"/>
    </source>
</evidence>
<keyword evidence="15" id="KW-1185">Reference proteome</keyword>
<dbReference type="GO" id="GO:0010817">
    <property type="term" value="P:regulation of hormone levels"/>
    <property type="evidence" value="ECO:0007669"/>
    <property type="project" value="UniProtKB-ARBA"/>
</dbReference>
<dbReference type="GO" id="GO:0045055">
    <property type="term" value="P:regulated exocytosis"/>
    <property type="evidence" value="ECO:0007669"/>
    <property type="project" value="TreeGrafter"/>
</dbReference>
<feature type="compositionally biased region" description="Polar residues" evidence="11">
    <location>
        <begin position="312"/>
        <end position="321"/>
    </location>
</feature>
<comment type="function">
    <text evidence="8">A Rab11 effector protein involved in the endosomal recycling process. Also involved in controlling membrane trafficking along the phagocytic pathway and in phagocytosis. Interaction with RAB14 may function in the process of neurite formation.</text>
</comment>
<evidence type="ECO:0000256" key="2">
    <source>
        <dbReference type="ARBA" id="ARBA00004541"/>
    </source>
</evidence>
<dbReference type="SUPFAM" id="SSF49562">
    <property type="entry name" value="C2 domain (Calcium/lipid-binding domain, CaLB)"/>
    <property type="match status" value="1"/>
</dbReference>